<gene>
    <name evidence="8" type="primary">hemG</name>
    <name evidence="8" type="ORF">P9H32_09855</name>
</gene>
<evidence type="ECO:0000256" key="6">
    <source>
        <dbReference type="RuleBase" id="RU364052"/>
    </source>
</evidence>
<evidence type="ECO:0000256" key="2">
    <source>
        <dbReference type="ARBA" id="ARBA00022630"/>
    </source>
</evidence>
<dbReference type="SUPFAM" id="SSF54373">
    <property type="entry name" value="FAD-linked reductases, C-terminal domain"/>
    <property type="match status" value="1"/>
</dbReference>
<proteinExistence type="inferred from homology"/>
<comment type="subcellular location">
    <subcellularLocation>
        <location evidence="6">Cytoplasm</location>
    </subcellularLocation>
</comment>
<dbReference type="InterPro" id="IPR050464">
    <property type="entry name" value="Zeta_carotene_desat/Oxidored"/>
</dbReference>
<dbReference type="Gene3D" id="3.50.50.60">
    <property type="entry name" value="FAD/NAD(P)-binding domain"/>
    <property type="match status" value="1"/>
</dbReference>
<comment type="cofactor">
    <cofactor evidence="1 6">
        <name>FAD</name>
        <dbReference type="ChEBI" id="CHEBI:57692"/>
    </cofactor>
</comment>
<dbReference type="InterPro" id="IPR002937">
    <property type="entry name" value="Amino_oxidase"/>
</dbReference>
<dbReference type="GO" id="GO:0004729">
    <property type="term" value="F:oxygen-dependent protoporphyrinogen oxidase activity"/>
    <property type="evidence" value="ECO:0007669"/>
    <property type="project" value="UniProtKB-EC"/>
</dbReference>
<dbReference type="Proteomes" id="UP001290861">
    <property type="component" value="Unassembled WGS sequence"/>
</dbReference>
<feature type="domain" description="Amine oxidase" evidence="7">
    <location>
        <begin position="11"/>
        <end position="440"/>
    </location>
</feature>
<accession>A0ABU5MY82</accession>
<comment type="catalytic activity">
    <reaction evidence="6">
        <text>coproporphyrinogen III + 3 O2 = coproporphyrin III + 3 H2O2</text>
        <dbReference type="Rhea" id="RHEA:43436"/>
        <dbReference type="ChEBI" id="CHEBI:15379"/>
        <dbReference type="ChEBI" id="CHEBI:16240"/>
        <dbReference type="ChEBI" id="CHEBI:57309"/>
        <dbReference type="ChEBI" id="CHEBI:131725"/>
        <dbReference type="EC" id="1.3.3.15"/>
    </reaction>
</comment>
<evidence type="ECO:0000259" key="7">
    <source>
        <dbReference type="Pfam" id="PF01593"/>
    </source>
</evidence>
<comment type="function">
    <text evidence="6">Involved in coproporphyrin-dependent heme b biosynthesis. Catalyzes the oxidation of coproporphyrinogen III to coproporphyrin III.</text>
</comment>
<comment type="caution">
    <text evidence="8">The sequence shown here is derived from an EMBL/GenBank/DDBJ whole genome shotgun (WGS) entry which is preliminary data.</text>
</comment>
<dbReference type="NCBIfam" id="TIGR00562">
    <property type="entry name" value="proto_IX_ox"/>
    <property type="match status" value="1"/>
</dbReference>
<comment type="pathway">
    <text evidence="6">Porphyrin-containing compound metabolism; protoheme biosynthesis.</text>
</comment>
<dbReference type="InterPro" id="IPR004572">
    <property type="entry name" value="Protoporphyrinogen_oxidase"/>
</dbReference>
<protein>
    <recommendedName>
        <fullName evidence="6">Coproporphyrinogen III oxidase</fullName>
        <ecNumber evidence="6">1.3.3.15</ecNumber>
    </recommendedName>
</protein>
<organism evidence="8 9">
    <name type="scientific">Pontiella agarivorans</name>
    <dbReference type="NCBI Taxonomy" id="3038953"/>
    <lineage>
        <taxon>Bacteria</taxon>
        <taxon>Pseudomonadati</taxon>
        <taxon>Kiritimatiellota</taxon>
        <taxon>Kiritimatiellia</taxon>
        <taxon>Kiritimatiellales</taxon>
        <taxon>Pontiellaceae</taxon>
        <taxon>Pontiella</taxon>
    </lineage>
</organism>
<keyword evidence="5 6" id="KW-0350">Heme biosynthesis</keyword>
<dbReference type="Gene3D" id="3.90.660.20">
    <property type="entry name" value="Protoporphyrinogen oxidase, mitochondrial, domain 2"/>
    <property type="match status" value="1"/>
</dbReference>
<dbReference type="Gene3D" id="1.10.3110.10">
    <property type="entry name" value="protoporphyrinogen ix oxidase, domain 3"/>
    <property type="match status" value="1"/>
</dbReference>
<keyword evidence="2 6" id="KW-0285">Flavoprotein</keyword>
<keyword evidence="3 6" id="KW-0274">FAD</keyword>
<dbReference type="RefSeq" id="WP_322608724.1">
    <property type="nucleotide sequence ID" value="NZ_JARVCO010000010.1"/>
</dbReference>
<dbReference type="SUPFAM" id="SSF51905">
    <property type="entry name" value="FAD/NAD(P)-binding domain"/>
    <property type="match status" value="1"/>
</dbReference>
<keyword evidence="9" id="KW-1185">Reference proteome</keyword>
<evidence type="ECO:0000313" key="8">
    <source>
        <dbReference type="EMBL" id="MDZ8118931.1"/>
    </source>
</evidence>
<comment type="similarity">
    <text evidence="6">Belongs to the protoporphyrinogen/coproporphyrinogen oxidase family. Coproporphyrinogen III oxidase subfamily.</text>
</comment>
<evidence type="ECO:0000313" key="9">
    <source>
        <dbReference type="Proteomes" id="UP001290861"/>
    </source>
</evidence>
<name>A0ABU5MY82_9BACT</name>
<dbReference type="EC" id="1.3.3.15" evidence="6"/>
<dbReference type="PANTHER" id="PTHR42923:SF3">
    <property type="entry name" value="PROTOPORPHYRINOGEN OXIDASE"/>
    <property type="match status" value="1"/>
</dbReference>
<keyword evidence="6" id="KW-0963">Cytoplasm</keyword>
<sequence>MKKVAIIGAGITGLSAAYELQEKGIDCAVFEASGRVGGCISSLRKDGYLVECGPNSILETHPDVGNLITRLGLEGNKLPASLAAKNRYIVRNGKPLALPSSPAAFLKSKAFSSKAKLRLLKEPFIQSRSSEQESLADFVLRRIGKEFLDYAINPFVSGVYAGEPSRLSVKHAFPKLYALEEKYGSLIKGAIKGSRERKKRAEKNVHDARMYSFDDGMEVLPLRLAEKLGYRVRLNTPVSSIQMMEEDIWLVNREEFSDVLLAIPAHQMPELNTPFDLDLFEEIEYPAVTSLSLGFELNSIMHALDGFGMLIPEVEHKFSLGALFPSSIFPDRAPGGMALLTVFIGGARSPERALMDKDEMLVKVMDDLRELLGINTEPDFVHSTVWPKAIPQYTIGYERFLNRMNEIESQYKGIHFAGHYRDGISVSNSLLSGLNIAKKMIS</sequence>
<evidence type="ECO:0000256" key="4">
    <source>
        <dbReference type="ARBA" id="ARBA00023002"/>
    </source>
</evidence>
<evidence type="ECO:0000256" key="1">
    <source>
        <dbReference type="ARBA" id="ARBA00001974"/>
    </source>
</evidence>
<dbReference type="EMBL" id="JARVCO010000010">
    <property type="protein sequence ID" value="MDZ8118931.1"/>
    <property type="molecule type" value="Genomic_DNA"/>
</dbReference>
<dbReference type="InterPro" id="IPR036188">
    <property type="entry name" value="FAD/NAD-bd_sf"/>
</dbReference>
<dbReference type="Pfam" id="PF01593">
    <property type="entry name" value="Amino_oxidase"/>
    <property type="match status" value="1"/>
</dbReference>
<evidence type="ECO:0000256" key="5">
    <source>
        <dbReference type="ARBA" id="ARBA00023133"/>
    </source>
</evidence>
<evidence type="ECO:0000256" key="3">
    <source>
        <dbReference type="ARBA" id="ARBA00022827"/>
    </source>
</evidence>
<keyword evidence="4 6" id="KW-0560">Oxidoreductase</keyword>
<reference evidence="8 9" key="1">
    <citation type="journal article" date="2024" name="Appl. Environ. Microbiol.">
        <title>Pontiella agarivorans sp. nov., a novel marine anaerobic bacterium capable of degrading macroalgal polysaccharides and fixing nitrogen.</title>
        <authorList>
            <person name="Liu N."/>
            <person name="Kivenson V."/>
            <person name="Peng X."/>
            <person name="Cui Z."/>
            <person name="Lankiewicz T.S."/>
            <person name="Gosselin K.M."/>
            <person name="English C.J."/>
            <person name="Blair E.M."/>
            <person name="O'Malley M.A."/>
            <person name="Valentine D.L."/>
        </authorList>
    </citation>
    <scope>NUCLEOTIDE SEQUENCE [LARGE SCALE GENOMIC DNA]</scope>
    <source>
        <strain evidence="8 9">NLcol2</strain>
    </source>
</reference>
<dbReference type="PANTHER" id="PTHR42923">
    <property type="entry name" value="PROTOPORPHYRINOGEN OXIDASE"/>
    <property type="match status" value="1"/>
</dbReference>